<name>A0A505DJJ2_9ACTN</name>
<sequence>MTDRSSQTEDVLRLVHRLFGTDVVGVYAHGSAVLGGLRPSSDLDVFVVLRRRTAERERRALVQGLLEVSGAGARAGSARPVELTVVAQGDVRPWRYPPRGEFLYGEWLRKEFERGVVPEPAPTPDLAPLITMVLLGNAALSGPPPAEVLAPVPQEDLRRAIVAGVPELLADLDSDTRNVLLTLARIWTTLETGTITSKDAAAAWVLDRLPARHRPVLAHARSVYLGDERESWDGLMPQVRELADHLVAQLAAHEA</sequence>
<dbReference type="EMBL" id="VCHX02000171">
    <property type="protein sequence ID" value="TPQ18719.1"/>
    <property type="molecule type" value="Genomic_DNA"/>
</dbReference>
<keyword evidence="7" id="KW-1185">Reference proteome</keyword>
<dbReference type="NCBIfam" id="NF010309">
    <property type="entry name" value="PRK13746.1"/>
    <property type="match status" value="1"/>
</dbReference>
<organism evidence="6 7">
    <name type="scientific">Streptomyces sporangiiformans</name>
    <dbReference type="NCBI Taxonomy" id="2315329"/>
    <lineage>
        <taxon>Bacteria</taxon>
        <taxon>Bacillati</taxon>
        <taxon>Actinomycetota</taxon>
        <taxon>Actinomycetes</taxon>
        <taxon>Kitasatosporales</taxon>
        <taxon>Streptomycetaceae</taxon>
        <taxon>Streptomyces</taxon>
    </lineage>
</organism>
<dbReference type="PIRSF" id="PIRSF000819">
    <property type="entry name" value="Streptomycin_3-adenylyltransf"/>
    <property type="match status" value="1"/>
</dbReference>
<evidence type="ECO:0000256" key="1">
    <source>
        <dbReference type="ARBA" id="ARBA00022679"/>
    </source>
</evidence>
<comment type="caution">
    <text evidence="6">The sequence shown here is derived from an EMBL/GenBank/DDBJ whole genome shotgun (WGS) entry which is preliminary data.</text>
</comment>
<proteinExistence type="predicted"/>
<dbReference type="Pfam" id="PF01909">
    <property type="entry name" value="NTP_transf_2"/>
    <property type="match status" value="1"/>
</dbReference>
<reference evidence="6 7" key="1">
    <citation type="submission" date="2019-06" db="EMBL/GenBank/DDBJ databases">
        <title>Streptomyces sporangiiformans sp. nov., a novel actinomycete isolated from soil in Mount Song.</title>
        <authorList>
            <person name="Han L."/>
        </authorList>
    </citation>
    <scope>NUCLEOTIDE SEQUENCE [LARGE SCALE GENOMIC DNA]</scope>
    <source>
        <strain evidence="6 7">NEAU-SSA 1</strain>
    </source>
</reference>
<dbReference type="OrthoDB" id="7058480at2"/>
<dbReference type="RefSeq" id="WP_119103608.1">
    <property type="nucleotide sequence ID" value="NZ_QXMJ01000171.1"/>
</dbReference>
<dbReference type="InterPro" id="IPR024172">
    <property type="entry name" value="AadA/Aad9"/>
</dbReference>
<evidence type="ECO:0000259" key="4">
    <source>
        <dbReference type="Pfam" id="PF01909"/>
    </source>
</evidence>
<evidence type="ECO:0000259" key="5">
    <source>
        <dbReference type="Pfam" id="PF13427"/>
    </source>
</evidence>
<evidence type="ECO:0000256" key="3">
    <source>
        <dbReference type="ARBA" id="ARBA00047831"/>
    </source>
</evidence>
<keyword evidence="1" id="KW-0808">Transferase</keyword>
<accession>A0A505DJJ2</accession>
<evidence type="ECO:0000256" key="2">
    <source>
        <dbReference type="ARBA" id="ARBA00023251"/>
    </source>
</evidence>
<dbReference type="CDD" id="cd05403">
    <property type="entry name" value="NT_KNTase_like"/>
    <property type="match status" value="1"/>
</dbReference>
<dbReference type="Proteomes" id="UP000317378">
    <property type="component" value="Unassembled WGS sequence"/>
</dbReference>
<gene>
    <name evidence="6" type="ORF">FGD71_029580</name>
</gene>
<feature type="domain" description="Polymerase nucleotidyl transferase" evidence="4">
    <location>
        <begin position="14"/>
        <end position="58"/>
    </location>
</feature>
<evidence type="ECO:0000313" key="7">
    <source>
        <dbReference type="Proteomes" id="UP000317378"/>
    </source>
</evidence>
<dbReference type="AlphaFoldDB" id="A0A505DJJ2"/>
<dbReference type="InterPro" id="IPR043519">
    <property type="entry name" value="NT_sf"/>
</dbReference>
<dbReference type="SUPFAM" id="SSF81301">
    <property type="entry name" value="Nucleotidyltransferase"/>
    <property type="match status" value="1"/>
</dbReference>
<dbReference type="InterPro" id="IPR025184">
    <property type="entry name" value="AadA_C"/>
</dbReference>
<dbReference type="InterPro" id="IPR002934">
    <property type="entry name" value="Polymerase_NTP_transf_dom"/>
</dbReference>
<evidence type="ECO:0000313" key="6">
    <source>
        <dbReference type="EMBL" id="TPQ18719.1"/>
    </source>
</evidence>
<protein>
    <submittedName>
        <fullName evidence="6">DUF4111 domain-containing protein</fullName>
    </submittedName>
</protein>
<feature type="domain" description="Adenylyltransferase AadA C-terminal" evidence="5">
    <location>
        <begin position="147"/>
        <end position="248"/>
    </location>
</feature>
<dbReference type="GO" id="GO:0046677">
    <property type="term" value="P:response to antibiotic"/>
    <property type="evidence" value="ECO:0007669"/>
    <property type="project" value="UniProtKB-KW"/>
</dbReference>
<keyword evidence="2" id="KW-0046">Antibiotic resistance</keyword>
<comment type="catalytic activity">
    <reaction evidence="3">
        <text>spectinomycin + ATP = 9-O-adenylylspectinomycin + diphosphate</text>
        <dbReference type="Rhea" id="RHEA:63228"/>
        <dbReference type="ChEBI" id="CHEBI:30616"/>
        <dbReference type="ChEBI" id="CHEBI:33019"/>
        <dbReference type="ChEBI" id="CHEBI:146260"/>
        <dbReference type="ChEBI" id="CHEBI:146261"/>
    </reaction>
</comment>
<dbReference type="GO" id="GO:0070566">
    <property type="term" value="F:adenylyltransferase activity"/>
    <property type="evidence" value="ECO:0007669"/>
    <property type="project" value="InterPro"/>
</dbReference>
<dbReference type="Gene3D" id="3.30.460.10">
    <property type="entry name" value="Beta Polymerase, domain 2"/>
    <property type="match status" value="1"/>
</dbReference>
<dbReference type="Pfam" id="PF13427">
    <property type="entry name" value="AadA_C"/>
    <property type="match status" value="1"/>
</dbReference>